<name>A0A550I454_9FLAO</name>
<protein>
    <recommendedName>
        <fullName evidence="4">DUF4198 domain-containing protein</fullName>
    </recommendedName>
</protein>
<dbReference type="AlphaFoldDB" id="A0A550I454"/>
<organism evidence="2 3">
    <name type="scientific">Christiangramia sabulilitoris</name>
    <dbReference type="NCBI Taxonomy" id="2583991"/>
    <lineage>
        <taxon>Bacteria</taxon>
        <taxon>Pseudomonadati</taxon>
        <taxon>Bacteroidota</taxon>
        <taxon>Flavobacteriia</taxon>
        <taxon>Flavobacteriales</taxon>
        <taxon>Flavobacteriaceae</taxon>
        <taxon>Christiangramia</taxon>
    </lineage>
</organism>
<evidence type="ECO:0000256" key="1">
    <source>
        <dbReference type="SAM" id="SignalP"/>
    </source>
</evidence>
<keyword evidence="1" id="KW-0732">Signal</keyword>
<keyword evidence="3" id="KW-1185">Reference proteome</keyword>
<evidence type="ECO:0000313" key="2">
    <source>
        <dbReference type="EMBL" id="TRO65753.1"/>
    </source>
</evidence>
<dbReference type="Proteomes" id="UP000315131">
    <property type="component" value="Unassembled WGS sequence"/>
</dbReference>
<gene>
    <name evidence="2" type="ORF">FGM01_07500</name>
</gene>
<comment type="caution">
    <text evidence="2">The sequence shown here is derived from an EMBL/GenBank/DDBJ whole genome shotgun (WGS) entry which is preliminary data.</text>
</comment>
<evidence type="ECO:0000313" key="3">
    <source>
        <dbReference type="Proteomes" id="UP000315131"/>
    </source>
</evidence>
<sequence length="249" mass="27195">MYRLLFILSFLYLPTQAFSQETSVMIRAKAKDAKFIGSSIGGAKVLVKETLTGKILAEGITTGSTGNTEKIMKLDHKRGVDLSDNETAGFLAKLEIDEPKFVTVEVFGPVNKKQAVVLSSTQLWVIPGKNITGDGIVLEIPGFIVDILSPQTHERIDASAKIKLAANVVMMCGCPVTEDGIWDAHQYEVKAVITGQNDSKKEIELEQKEKASTFTAEVNLEKGLYELLIYAYDPLTGNTGVDKTNIIIN</sequence>
<proteinExistence type="predicted"/>
<feature type="signal peptide" evidence="1">
    <location>
        <begin position="1"/>
        <end position="19"/>
    </location>
</feature>
<feature type="chain" id="PRO_5022183730" description="DUF4198 domain-containing protein" evidence="1">
    <location>
        <begin position="20"/>
        <end position="249"/>
    </location>
</feature>
<dbReference type="OrthoDB" id="9770889at2"/>
<evidence type="ECO:0008006" key="4">
    <source>
        <dbReference type="Google" id="ProtNLM"/>
    </source>
</evidence>
<reference evidence="2 3" key="1">
    <citation type="submission" date="2019-06" db="EMBL/GenBank/DDBJ databases">
        <title>Gramella sabulilitoris sp. nov., isolated from a marine sand.</title>
        <authorList>
            <person name="Yoon J.-H."/>
        </authorList>
    </citation>
    <scope>NUCLEOTIDE SEQUENCE [LARGE SCALE GENOMIC DNA]</scope>
    <source>
        <strain evidence="2 3">HSMS-1</strain>
    </source>
</reference>
<accession>A0A550I454</accession>
<dbReference type="EMBL" id="VHSF01000002">
    <property type="protein sequence ID" value="TRO65753.1"/>
    <property type="molecule type" value="Genomic_DNA"/>
</dbReference>